<dbReference type="PROSITE" id="PS50181">
    <property type="entry name" value="FBOX"/>
    <property type="match status" value="1"/>
</dbReference>
<accession>A0A8H3IMK3</accession>
<dbReference type="EMBL" id="CAJPDT010000071">
    <property type="protein sequence ID" value="CAF9933532.1"/>
    <property type="molecule type" value="Genomic_DNA"/>
</dbReference>
<dbReference type="CDD" id="cd09917">
    <property type="entry name" value="F-box_SF"/>
    <property type="match status" value="1"/>
</dbReference>
<protein>
    <recommendedName>
        <fullName evidence="1">F-box domain-containing protein</fullName>
    </recommendedName>
</protein>
<keyword evidence="3" id="KW-1185">Reference proteome</keyword>
<dbReference type="Proteomes" id="UP000664534">
    <property type="component" value="Unassembled WGS sequence"/>
</dbReference>
<comment type="caution">
    <text evidence="2">The sequence shown here is derived from an EMBL/GenBank/DDBJ whole genome shotgun (WGS) entry which is preliminary data.</text>
</comment>
<dbReference type="SUPFAM" id="SSF81383">
    <property type="entry name" value="F-box domain"/>
    <property type="match status" value="1"/>
</dbReference>
<evidence type="ECO:0000259" key="1">
    <source>
        <dbReference type="PROSITE" id="PS50181"/>
    </source>
</evidence>
<dbReference type="InterPro" id="IPR001810">
    <property type="entry name" value="F-box_dom"/>
</dbReference>
<dbReference type="AlphaFoldDB" id="A0A8H3IMK3"/>
<name>A0A8H3IMK3_9LECA</name>
<dbReference type="InterPro" id="IPR036047">
    <property type="entry name" value="F-box-like_dom_sf"/>
</dbReference>
<dbReference type="OrthoDB" id="5422579at2759"/>
<dbReference type="Pfam" id="PF00646">
    <property type="entry name" value="F-box"/>
    <property type="match status" value="1"/>
</dbReference>
<proteinExistence type="predicted"/>
<evidence type="ECO:0000313" key="3">
    <source>
        <dbReference type="Proteomes" id="UP000664534"/>
    </source>
</evidence>
<gene>
    <name evidence="2" type="ORF">IMSHALPRED_009383</name>
</gene>
<organism evidence="2 3">
    <name type="scientific">Imshaugia aleurites</name>
    <dbReference type="NCBI Taxonomy" id="172621"/>
    <lineage>
        <taxon>Eukaryota</taxon>
        <taxon>Fungi</taxon>
        <taxon>Dikarya</taxon>
        <taxon>Ascomycota</taxon>
        <taxon>Pezizomycotina</taxon>
        <taxon>Lecanoromycetes</taxon>
        <taxon>OSLEUM clade</taxon>
        <taxon>Lecanoromycetidae</taxon>
        <taxon>Lecanorales</taxon>
        <taxon>Lecanorineae</taxon>
        <taxon>Parmeliaceae</taxon>
        <taxon>Imshaugia</taxon>
    </lineage>
</organism>
<evidence type="ECO:0000313" key="2">
    <source>
        <dbReference type="EMBL" id="CAF9933532.1"/>
    </source>
</evidence>
<feature type="domain" description="F-box" evidence="1">
    <location>
        <begin position="23"/>
        <end position="59"/>
    </location>
</feature>
<reference evidence="2" key="1">
    <citation type="submission" date="2021-03" db="EMBL/GenBank/DDBJ databases">
        <authorList>
            <person name="Tagirdzhanova G."/>
        </authorList>
    </citation>
    <scope>NUCLEOTIDE SEQUENCE</scope>
</reference>
<sequence>MRQIKNKRVKSVSIKSFATLDTKFPLDNLPPEILHLIHKYLGPTDVAKIRLVSQRVAQIGLEYLVPCIHLQLTTASYNRLSAISRHPVISKHVFEIRYESDVMKQFSWEDFKKWRMTSRETASSIHERRSRRPCTRAQCKLEEEHERSEMEKIQAAYQVHQSFLKDQTELERQAFLSSEVSVAFLRLPNLIRLETGELWNHERFLRSLQVIFGRDLEGIKIPEGGWYWPSGLSSSGIDLGLNAPITATMLHGLGWAKSNIEQLVNPTLHWRVFWQTDSGDGIIKSSLCKVRRMKVAFDGPKGLGQRAEREHREFEECLTKRRPFKFLTYCPDLTHLDLTWHECFPYDELDLQNFVIDFIWHHLRSVAFTCFCITEAAFIDFFARHSTSLDQISLCYITIIEGTWHSTFNRMRKVLRLKKVSVSGVFHQNDDDDWWMYPDPYWNEGKQPYGDYVKEYLEDHSDREMRLDVLVRDGHV</sequence>